<name>A0ABT5BYG6_9BACT</name>
<dbReference type="RefSeq" id="WP_272096155.1">
    <property type="nucleotide sequence ID" value="NZ_JAQNDK010000002.1"/>
</dbReference>
<protein>
    <submittedName>
        <fullName evidence="2">Uncharacterized protein</fullName>
    </submittedName>
</protein>
<organism evidence="2 3">
    <name type="scientific">Sorangium atrum</name>
    <dbReference type="NCBI Taxonomy" id="2995308"/>
    <lineage>
        <taxon>Bacteria</taxon>
        <taxon>Pseudomonadati</taxon>
        <taxon>Myxococcota</taxon>
        <taxon>Polyangia</taxon>
        <taxon>Polyangiales</taxon>
        <taxon>Polyangiaceae</taxon>
        <taxon>Sorangium</taxon>
    </lineage>
</organism>
<accession>A0ABT5BYG6</accession>
<dbReference type="Proteomes" id="UP001217485">
    <property type="component" value="Unassembled WGS sequence"/>
</dbReference>
<keyword evidence="3" id="KW-1185">Reference proteome</keyword>
<gene>
    <name evidence="2" type="ORF">POL72_15770</name>
</gene>
<feature type="region of interest" description="Disordered" evidence="1">
    <location>
        <begin position="86"/>
        <end position="113"/>
    </location>
</feature>
<proteinExistence type="predicted"/>
<sequence>MVIRDGDTLLVSVDVGRGRGSALTVPFNRVELGRLEATLVVRLAATSAPCAACVDESLARAAQEPGGLDTERVFCAVRAAIAGCAQRAHGDRGATDAGGPPPESSGPRPLGALRLAPVNAPHVPAGGAAGAGGATGKESDLELLLII</sequence>
<comment type="caution">
    <text evidence="2">The sequence shown here is derived from an EMBL/GenBank/DDBJ whole genome shotgun (WGS) entry which is preliminary data.</text>
</comment>
<evidence type="ECO:0000313" key="3">
    <source>
        <dbReference type="Proteomes" id="UP001217485"/>
    </source>
</evidence>
<evidence type="ECO:0000313" key="2">
    <source>
        <dbReference type="EMBL" id="MDC0679202.1"/>
    </source>
</evidence>
<dbReference type="EMBL" id="JAQNDK010000002">
    <property type="protein sequence ID" value="MDC0679202.1"/>
    <property type="molecule type" value="Genomic_DNA"/>
</dbReference>
<evidence type="ECO:0000256" key="1">
    <source>
        <dbReference type="SAM" id="MobiDB-lite"/>
    </source>
</evidence>
<reference evidence="2 3" key="1">
    <citation type="submission" date="2023-01" db="EMBL/GenBank/DDBJ databases">
        <title>Minimal conservation of predation-associated metabolite biosynthetic gene clusters underscores biosynthetic potential of Myxococcota including descriptions for ten novel species: Archangium lansinium sp. nov., Myxococcus landrumus sp. nov., Nannocystis bai.</title>
        <authorList>
            <person name="Ahearne A."/>
            <person name="Stevens C."/>
            <person name="Dowd S."/>
        </authorList>
    </citation>
    <scope>NUCLEOTIDE SEQUENCE [LARGE SCALE GENOMIC DNA]</scope>
    <source>
        <strain evidence="2 3">WIWO2</strain>
    </source>
</reference>